<keyword evidence="5" id="KW-0812">Transmembrane</keyword>
<evidence type="ECO:0000256" key="7">
    <source>
        <dbReference type="ARBA" id="ARBA00023065"/>
    </source>
</evidence>
<dbReference type="InterPro" id="IPR002299">
    <property type="entry name" value="Porin_Neis"/>
</dbReference>
<evidence type="ECO:0000256" key="5">
    <source>
        <dbReference type="ARBA" id="ARBA00022692"/>
    </source>
</evidence>
<name>A0A7U4STU4_9BURK</name>
<dbReference type="GO" id="GO:0034220">
    <property type="term" value="P:monoatomic ion transmembrane transport"/>
    <property type="evidence" value="ECO:0007669"/>
    <property type="project" value="InterPro"/>
</dbReference>
<keyword evidence="8" id="KW-0626">Porin</keyword>
<comment type="subunit">
    <text evidence="2">Homotrimer.</text>
</comment>
<evidence type="ECO:0000313" key="11">
    <source>
        <dbReference type="EMBL" id="QPS43921.1"/>
    </source>
</evidence>
<evidence type="ECO:0000256" key="3">
    <source>
        <dbReference type="ARBA" id="ARBA00022448"/>
    </source>
</evidence>
<comment type="subcellular location">
    <subcellularLocation>
        <location evidence="1">Cell outer membrane</location>
        <topology evidence="1">Multi-pass membrane protein</topology>
    </subcellularLocation>
</comment>
<evidence type="ECO:0000256" key="8">
    <source>
        <dbReference type="ARBA" id="ARBA00023114"/>
    </source>
</evidence>
<keyword evidence="6" id="KW-0732">Signal</keyword>
<dbReference type="GO" id="GO:0046930">
    <property type="term" value="C:pore complex"/>
    <property type="evidence" value="ECO:0007669"/>
    <property type="project" value="UniProtKB-KW"/>
</dbReference>
<reference evidence="11 12" key="1">
    <citation type="submission" date="2020-12" db="EMBL/GenBank/DDBJ databases">
        <title>FDA dAtabase for Regulatory Grade micrObial Sequences (FDA-ARGOS): Supporting development and validation of Infectious Disease Dx tests.</title>
        <authorList>
            <person name="Nelson B."/>
            <person name="Plummer A."/>
            <person name="Tallon L."/>
            <person name="Sadzewicz L."/>
            <person name="Zhao X."/>
            <person name="Boylan J."/>
            <person name="Ott S."/>
            <person name="Bowen H."/>
            <person name="Vavikolanu K."/>
            <person name="Mehta A."/>
            <person name="Aluvathingal J."/>
            <person name="Nadendla S."/>
            <person name="Myers T."/>
            <person name="Yan Y."/>
            <person name="Sichtig H."/>
        </authorList>
    </citation>
    <scope>NUCLEOTIDE SEQUENCE [LARGE SCALE GENOMIC DNA]</scope>
    <source>
        <strain evidence="11 12">FDAARGOS_899</strain>
    </source>
</reference>
<organism evidence="11 12">
    <name type="scientific">Burkholderia humptydooensis</name>
    <dbReference type="NCBI Taxonomy" id="430531"/>
    <lineage>
        <taxon>Bacteria</taxon>
        <taxon>Pseudomonadati</taxon>
        <taxon>Pseudomonadota</taxon>
        <taxon>Betaproteobacteria</taxon>
        <taxon>Burkholderiales</taxon>
        <taxon>Burkholderiaceae</taxon>
        <taxon>Burkholderia</taxon>
        <taxon>pseudomallei group</taxon>
    </lineage>
</organism>
<dbReference type="PANTHER" id="PTHR34501:SF9">
    <property type="entry name" value="MAJOR OUTER MEMBRANE PROTEIN P.IA"/>
    <property type="match status" value="1"/>
</dbReference>
<proteinExistence type="predicted"/>
<dbReference type="AlphaFoldDB" id="A0A7U4STU4"/>
<dbReference type="Pfam" id="PF13609">
    <property type="entry name" value="Porin_4"/>
    <property type="match status" value="1"/>
</dbReference>
<accession>A0A7U4STU4</accession>
<dbReference type="InterPro" id="IPR001702">
    <property type="entry name" value="Porin_Gram-ve"/>
</dbReference>
<keyword evidence="7" id="KW-0406">Ion transport</keyword>
<dbReference type="PANTHER" id="PTHR34501">
    <property type="entry name" value="PROTEIN YDDL-RELATED"/>
    <property type="match status" value="1"/>
</dbReference>
<protein>
    <submittedName>
        <fullName evidence="11">Porin</fullName>
    </submittedName>
</protein>
<dbReference type="PRINTS" id="PR00184">
    <property type="entry name" value="NEISSPPORIN"/>
</dbReference>
<dbReference type="RefSeq" id="WP_006024089.1">
    <property type="nucleotide sequence ID" value="NZ_CM003626.1"/>
</dbReference>
<evidence type="ECO:0000256" key="4">
    <source>
        <dbReference type="ARBA" id="ARBA00022452"/>
    </source>
</evidence>
<keyword evidence="9" id="KW-0472">Membrane</keyword>
<accession>A0A7T2U1J8</accession>
<evidence type="ECO:0000313" key="12">
    <source>
        <dbReference type="Proteomes" id="UP000594943"/>
    </source>
</evidence>
<evidence type="ECO:0000256" key="1">
    <source>
        <dbReference type="ARBA" id="ARBA00004571"/>
    </source>
</evidence>
<dbReference type="PRINTS" id="PR00182">
    <property type="entry name" value="ECOLNEIPORIN"/>
</dbReference>
<dbReference type="KEGG" id="bhg:I6G56_02090"/>
<evidence type="ECO:0000256" key="6">
    <source>
        <dbReference type="ARBA" id="ARBA00022729"/>
    </source>
</evidence>
<dbReference type="InterPro" id="IPR033900">
    <property type="entry name" value="Gram_neg_porin_domain"/>
</dbReference>
<dbReference type="GO" id="GO:0015288">
    <property type="term" value="F:porin activity"/>
    <property type="evidence" value="ECO:0007669"/>
    <property type="project" value="UniProtKB-KW"/>
</dbReference>
<evidence type="ECO:0000256" key="9">
    <source>
        <dbReference type="ARBA" id="ARBA00023136"/>
    </source>
</evidence>
<dbReference type="Gene3D" id="2.40.160.10">
    <property type="entry name" value="Porin"/>
    <property type="match status" value="1"/>
</dbReference>
<dbReference type="CDD" id="cd00342">
    <property type="entry name" value="gram_neg_porins"/>
    <property type="match status" value="1"/>
</dbReference>
<dbReference type="GO" id="GO:0009279">
    <property type="term" value="C:cell outer membrane"/>
    <property type="evidence" value="ECO:0007669"/>
    <property type="project" value="UniProtKB-SubCell"/>
</dbReference>
<dbReference type="SUPFAM" id="SSF56935">
    <property type="entry name" value="Porins"/>
    <property type="match status" value="1"/>
</dbReference>
<dbReference type="EMBL" id="CP065686">
    <property type="protein sequence ID" value="QPS43921.1"/>
    <property type="molecule type" value="Genomic_DNA"/>
</dbReference>
<dbReference type="InterPro" id="IPR050298">
    <property type="entry name" value="Gram-neg_bact_OMP"/>
</dbReference>
<evidence type="ECO:0000256" key="2">
    <source>
        <dbReference type="ARBA" id="ARBA00011233"/>
    </source>
</evidence>
<evidence type="ECO:0000256" key="10">
    <source>
        <dbReference type="ARBA" id="ARBA00023237"/>
    </source>
</evidence>
<dbReference type="InterPro" id="IPR023614">
    <property type="entry name" value="Porin_dom_sf"/>
</dbReference>
<sequence length="381" mass="40244">MRARLIGGATATTFLLCSPAWAQSTVTLYGLLDSGFTYSNNQNGKASYQASSGELQGSRFGLRGVEDLGGGMKAIFTIENGFDGFTGRLGQGGLGFGRQAYVGLSSPYGTITVGRQYESIVEYLGYMEAGDTFAGYLGAHAGDVDNFNNTFRVNNSVRYKSPNFNGFDFGGLYSFGGTPGDFANNRVWSVGAEYVASGLTLAGAFLSIHNASTNIYGASAPATAGAAFESNVKNPIYSGFTSASTVQIAGVAARYASGKSTIGAMYSQTRFGDVVPTSAGPYSGNLYIRNVEVSYQYFITSLLEAGAAYVFTKAPDAKYHQVSLGLDYFLSKRTDVYGAFLWQRAIGTDSTGNAAVANLNLLSPSSSANQLAVHVALRHKF</sequence>
<keyword evidence="4" id="KW-1134">Transmembrane beta strand</keyword>
<keyword evidence="3" id="KW-0813">Transport</keyword>
<dbReference type="Proteomes" id="UP000594943">
    <property type="component" value="Chromosome 1"/>
</dbReference>
<keyword evidence="10" id="KW-0998">Cell outer membrane</keyword>
<gene>
    <name evidence="11" type="ORF">I6G56_02090</name>
</gene>